<dbReference type="GO" id="GO:0008210">
    <property type="term" value="P:estrogen metabolic process"/>
    <property type="evidence" value="ECO:0007669"/>
    <property type="project" value="TreeGrafter"/>
</dbReference>
<dbReference type="FunFam" id="3.40.50.720:FF:000215">
    <property type="entry name" value="3-hydroxyacyl-CoA dehydrogenase type-2"/>
    <property type="match status" value="1"/>
</dbReference>
<comment type="catalytic activity">
    <reaction evidence="15">
        <text>11-dehydrocorticosterone + NAD(+) = pregn-4-ene-3,11,20,21-tetraone + NADH + H(+)</text>
        <dbReference type="Rhea" id="RHEA:42020"/>
        <dbReference type="ChEBI" id="CHEBI:15378"/>
        <dbReference type="ChEBI" id="CHEBI:57540"/>
        <dbReference type="ChEBI" id="CHEBI:57945"/>
        <dbReference type="ChEBI" id="CHEBI:78600"/>
        <dbReference type="ChEBI" id="CHEBI:78601"/>
    </reaction>
    <physiologicalReaction direction="left-to-right" evidence="15">
        <dbReference type="Rhea" id="RHEA:42021"/>
    </physiologicalReaction>
</comment>
<evidence type="ECO:0000256" key="10">
    <source>
        <dbReference type="ARBA" id="ARBA00051004"/>
    </source>
</evidence>
<dbReference type="PANTHER" id="PTHR43658:SF8">
    <property type="entry name" value="17-BETA-HYDROXYSTEROID DEHYDROGENASE 14-RELATED"/>
    <property type="match status" value="1"/>
</dbReference>
<evidence type="ECO:0000256" key="16">
    <source>
        <dbReference type="ARBA" id="ARBA00072938"/>
    </source>
</evidence>
<evidence type="ECO:0000256" key="14">
    <source>
        <dbReference type="ARBA" id="ARBA00052417"/>
    </source>
</evidence>
<dbReference type="Proteomes" id="UP000677054">
    <property type="component" value="Unassembled WGS sequence"/>
</dbReference>
<evidence type="ECO:0000256" key="17">
    <source>
        <dbReference type="ARBA" id="ARBA00079624"/>
    </source>
</evidence>
<dbReference type="PRINTS" id="PR00081">
    <property type="entry name" value="GDHRDH"/>
</dbReference>
<evidence type="ECO:0000256" key="4">
    <source>
        <dbReference type="ARBA" id="ARBA00024072"/>
    </source>
</evidence>
<dbReference type="EC" id="1.1.1.53" evidence="3"/>
<protein>
    <recommendedName>
        <fullName evidence="16">3-hydroxyacyl-CoA dehydrogenase type-2</fullName>
        <ecNumber evidence="3">1.1.1.53</ecNumber>
        <ecNumber evidence="4">1.1.1.62</ecNumber>
    </recommendedName>
    <alternativeName>
        <fullName evidence="18">3-hydroxyacyl-CoA dehydrogenase type II</fullName>
    </alternativeName>
    <alternativeName>
        <fullName evidence="19">Mitochondrial ribonuclease P protein 2</fullName>
    </alternativeName>
    <alternativeName>
        <fullName evidence="17">Type II HADH</fullName>
    </alternativeName>
</protein>
<dbReference type="InterPro" id="IPR028994">
    <property type="entry name" value="Integrin_alpha_N"/>
</dbReference>
<evidence type="ECO:0000313" key="20">
    <source>
        <dbReference type="EMBL" id="CAD7246787.1"/>
    </source>
</evidence>
<dbReference type="PRINTS" id="PR00080">
    <property type="entry name" value="SDRFAMILY"/>
</dbReference>
<dbReference type="CDD" id="cd05371">
    <property type="entry name" value="HSD10-like_SDR_c"/>
    <property type="match status" value="1"/>
</dbReference>
<evidence type="ECO:0000256" key="1">
    <source>
        <dbReference type="ARBA" id="ARBA00006484"/>
    </source>
</evidence>
<evidence type="ECO:0000256" key="12">
    <source>
        <dbReference type="ARBA" id="ARBA00051831"/>
    </source>
</evidence>
<dbReference type="GO" id="GO:0008209">
    <property type="term" value="P:androgen metabolic process"/>
    <property type="evidence" value="ECO:0007669"/>
    <property type="project" value="TreeGrafter"/>
</dbReference>
<dbReference type="SUPFAM" id="SSF51735">
    <property type="entry name" value="NAD(P)-binding Rossmann-fold domains"/>
    <property type="match status" value="1"/>
</dbReference>
<sequence length="709" mass="76986">MQENGCPKLPEPCLDSRPLSLDEEGQAVTDEEDLSSTALHGMHFFPLPCQGSIYSLVSLPIVGEKRHLLVTSVKRKVFSSEFIRAPDGVLRPSAKEIHFTYIPGSSQIVSIDAFNKSNSIADYVVGITIVKAVEEGAGEMGQHLNVYSGWETSSQITLDSIAQNCTYIPLDFFPYHLKHAEIPSSAEGKKNQSLEYIVLMRVSAFGCESGEVRVTVFAVDQMEILQTWEITNNGPVPQVALFQFPSEYFAFIDRVQNADKDNKEVQPDFSLLVCNTFQDSAIYRDVGKNGLSAACLLPKSQVFDCVTCCCVVDLDMDGELELLVGTYGQELLVYKEDEGEKKWRLAWRRSFAAPLLSIRCCDVTGDGMQELIVLTTRGVEVLQHDVEKIGELLARRLEEYSHLNIGSSDLPAIPESVITSMRPLGITNSIMLKAASIVSHTTDPPCMLTLGHVDLWKGLVGLVTGAASGLGRATAERLVKDGAKVVLCDLPTSQGAAVATAIGSDAVFAPVDVTSEEDVQKALETVKEKFGKLDVTVNCAGIGVAFKTYNFRKDAPHSLQDFTKVQMVNAVGTFNVIRLAVGLMGKNDPGSDGLRGVIVNTASIAAYDGQMGQVAYAASKGAIVGMTLPIARDLASQGIRVVTIAPGLFDTPLLQALPEKVRMYLAETVPFPKRLGKPEEYAQLVTSIIQNPMLNGEVIRLDGSLRMQP</sequence>
<dbReference type="GO" id="GO:0047044">
    <property type="term" value="F:androstan-3-alpha,17-beta-diol dehydrogenase (NAD+) activity"/>
    <property type="evidence" value="ECO:0007669"/>
    <property type="project" value="UniProtKB-EC"/>
</dbReference>
<organism evidence="20">
    <name type="scientific">Darwinula stevensoni</name>
    <dbReference type="NCBI Taxonomy" id="69355"/>
    <lineage>
        <taxon>Eukaryota</taxon>
        <taxon>Metazoa</taxon>
        <taxon>Ecdysozoa</taxon>
        <taxon>Arthropoda</taxon>
        <taxon>Crustacea</taxon>
        <taxon>Oligostraca</taxon>
        <taxon>Ostracoda</taxon>
        <taxon>Podocopa</taxon>
        <taxon>Podocopida</taxon>
        <taxon>Darwinulocopina</taxon>
        <taxon>Darwinuloidea</taxon>
        <taxon>Darwinulidae</taxon>
        <taxon>Darwinula</taxon>
    </lineage>
</organism>
<evidence type="ECO:0000256" key="15">
    <source>
        <dbReference type="ARBA" id="ARBA00052668"/>
    </source>
</evidence>
<dbReference type="EC" id="1.1.1.62" evidence="4"/>
<keyword evidence="2" id="KW-0560">Oxidoreductase</keyword>
<dbReference type="EMBL" id="LR900756">
    <property type="protein sequence ID" value="CAD7246787.1"/>
    <property type="molecule type" value="Genomic_DNA"/>
</dbReference>
<comment type="catalytic activity">
    <reaction evidence="14">
        <text>cortisone + NAD(+) = 17alpha-hydroxypregn-4-en-3,11,20-trione-21-al + NADH + H(+)</text>
        <dbReference type="Rhea" id="RHEA:42016"/>
        <dbReference type="ChEBI" id="CHEBI:15378"/>
        <dbReference type="ChEBI" id="CHEBI:16962"/>
        <dbReference type="ChEBI" id="CHEBI:57540"/>
        <dbReference type="ChEBI" id="CHEBI:57945"/>
        <dbReference type="ChEBI" id="CHEBI:78596"/>
    </reaction>
    <physiologicalReaction direction="left-to-right" evidence="14">
        <dbReference type="Rhea" id="RHEA:42017"/>
    </physiologicalReaction>
</comment>
<comment type="catalytic activity">
    <reaction evidence="7">
        <text>5alpha-androstane-3alpha,17beta-diol + NAD(+) = 17beta-hydroxy-5alpha-androstan-3-one + NADH + H(+)</text>
        <dbReference type="Rhea" id="RHEA:42004"/>
        <dbReference type="ChEBI" id="CHEBI:15378"/>
        <dbReference type="ChEBI" id="CHEBI:16330"/>
        <dbReference type="ChEBI" id="CHEBI:36713"/>
        <dbReference type="ChEBI" id="CHEBI:57540"/>
        <dbReference type="ChEBI" id="CHEBI:57945"/>
        <dbReference type="EC" id="1.1.1.53"/>
    </reaction>
    <physiologicalReaction direction="right-to-left" evidence="7">
        <dbReference type="Rhea" id="RHEA:42006"/>
    </physiologicalReaction>
</comment>
<evidence type="ECO:0000256" key="19">
    <source>
        <dbReference type="ARBA" id="ARBA00082399"/>
    </source>
</evidence>
<evidence type="ECO:0000256" key="3">
    <source>
        <dbReference type="ARBA" id="ARBA00024071"/>
    </source>
</evidence>
<comment type="catalytic activity">
    <reaction evidence="12">
        <text>ursodeoxycholate + NAD(+) = 7-oxolithocholate + NADH + H(+)</text>
        <dbReference type="Rhea" id="RHEA:42028"/>
        <dbReference type="ChEBI" id="CHEBI:15378"/>
        <dbReference type="ChEBI" id="CHEBI:57540"/>
        <dbReference type="ChEBI" id="CHEBI:57945"/>
        <dbReference type="ChEBI" id="CHEBI:78604"/>
        <dbReference type="ChEBI" id="CHEBI:78605"/>
    </reaction>
    <physiologicalReaction direction="left-to-right" evidence="12">
        <dbReference type="Rhea" id="RHEA:42029"/>
    </physiologicalReaction>
</comment>
<comment type="catalytic activity">
    <reaction evidence="5">
        <text>17beta-estradiol + NAD(+) = estrone + NADH + H(+)</text>
        <dbReference type="Rhea" id="RHEA:24612"/>
        <dbReference type="ChEBI" id="CHEBI:15378"/>
        <dbReference type="ChEBI" id="CHEBI:16469"/>
        <dbReference type="ChEBI" id="CHEBI:17263"/>
        <dbReference type="ChEBI" id="CHEBI:57540"/>
        <dbReference type="ChEBI" id="CHEBI:57945"/>
        <dbReference type="EC" id="1.1.1.62"/>
    </reaction>
    <physiologicalReaction direction="left-to-right" evidence="5">
        <dbReference type="Rhea" id="RHEA:24613"/>
    </physiologicalReaction>
</comment>
<dbReference type="InterPro" id="IPR020904">
    <property type="entry name" value="Sc_DH/Rdtase_CS"/>
</dbReference>
<proteinExistence type="inferred from homology"/>
<evidence type="ECO:0000256" key="9">
    <source>
        <dbReference type="ARBA" id="ARBA00050927"/>
    </source>
</evidence>
<dbReference type="Gene3D" id="3.40.50.720">
    <property type="entry name" value="NAD(P)-binding Rossmann-like Domain"/>
    <property type="match status" value="1"/>
</dbReference>
<comment type="catalytic activity">
    <reaction evidence="11">
        <text>3beta,7beta-dihydroxy-5beta-cholan-24-oate + NAD(+) = 3beta-hydroxy-7-oxo-5beta-cholan-24-oate + NADH + H(+)</text>
        <dbReference type="Rhea" id="RHEA:42024"/>
        <dbReference type="ChEBI" id="CHEBI:15378"/>
        <dbReference type="ChEBI" id="CHEBI:57540"/>
        <dbReference type="ChEBI" id="CHEBI:57945"/>
        <dbReference type="ChEBI" id="CHEBI:78602"/>
        <dbReference type="ChEBI" id="CHEBI:78603"/>
    </reaction>
    <physiologicalReaction direction="left-to-right" evidence="11">
        <dbReference type="Rhea" id="RHEA:42025"/>
    </physiologicalReaction>
</comment>
<keyword evidence="21" id="KW-1185">Reference proteome</keyword>
<accession>A0A7R8XFE9</accession>
<dbReference type="Pfam" id="PF00106">
    <property type="entry name" value="adh_short"/>
    <property type="match status" value="1"/>
</dbReference>
<dbReference type="InterPro" id="IPR036291">
    <property type="entry name" value="NAD(P)-bd_dom_sf"/>
</dbReference>
<evidence type="ECO:0000256" key="11">
    <source>
        <dbReference type="ARBA" id="ARBA00051637"/>
    </source>
</evidence>
<gene>
    <name evidence="20" type="ORF">DSTB1V02_LOCUS6631</name>
</gene>
<evidence type="ECO:0000256" key="13">
    <source>
        <dbReference type="ARBA" id="ARBA00052095"/>
    </source>
</evidence>
<comment type="catalytic activity">
    <reaction evidence="9">
        <text>cortisol + NAD(+) = 11beta,17alpha-dihydroxypregn-4-ene-3,20,21-trione + NADH + H(+)</text>
        <dbReference type="Rhea" id="RHEA:42012"/>
        <dbReference type="ChEBI" id="CHEBI:15378"/>
        <dbReference type="ChEBI" id="CHEBI:17650"/>
        <dbReference type="ChEBI" id="CHEBI:57540"/>
        <dbReference type="ChEBI" id="CHEBI:57945"/>
        <dbReference type="ChEBI" id="CHEBI:78595"/>
    </reaction>
    <physiologicalReaction direction="left-to-right" evidence="9">
        <dbReference type="Rhea" id="RHEA:42013"/>
    </physiologicalReaction>
</comment>
<evidence type="ECO:0000256" key="8">
    <source>
        <dbReference type="ARBA" id="ARBA00050435"/>
    </source>
</evidence>
<comment type="catalytic activity">
    <reaction evidence="6">
        <text>a (3S)-3-hydroxyacyl-CoA + NAD(+) = a 3-oxoacyl-CoA + NADH + H(+)</text>
        <dbReference type="Rhea" id="RHEA:22432"/>
        <dbReference type="ChEBI" id="CHEBI:15378"/>
        <dbReference type="ChEBI" id="CHEBI:57318"/>
        <dbReference type="ChEBI" id="CHEBI:57540"/>
        <dbReference type="ChEBI" id="CHEBI:57945"/>
        <dbReference type="ChEBI" id="CHEBI:90726"/>
        <dbReference type="EC" id="1.1.1.35"/>
    </reaction>
    <physiologicalReaction direction="left-to-right" evidence="6">
        <dbReference type="Rhea" id="RHEA:22433"/>
    </physiologicalReaction>
    <physiologicalReaction direction="right-to-left" evidence="6">
        <dbReference type="Rhea" id="RHEA:22434"/>
    </physiologicalReaction>
</comment>
<evidence type="ECO:0000256" key="6">
    <source>
        <dbReference type="ARBA" id="ARBA00050141"/>
    </source>
</evidence>
<dbReference type="PROSITE" id="PS00061">
    <property type="entry name" value="ADH_SHORT"/>
    <property type="match status" value="1"/>
</dbReference>
<dbReference type="AlphaFoldDB" id="A0A7R8XFE9"/>
<evidence type="ECO:0000256" key="2">
    <source>
        <dbReference type="ARBA" id="ARBA00023002"/>
    </source>
</evidence>
<dbReference type="OrthoDB" id="1274115at2759"/>
<evidence type="ECO:0000256" key="7">
    <source>
        <dbReference type="ARBA" id="ARBA00050365"/>
    </source>
</evidence>
<comment type="similarity">
    <text evidence="1">Belongs to the short-chain dehydrogenases/reductases (SDR) family.</text>
</comment>
<comment type="catalytic activity">
    <reaction evidence="13">
        <text>5alpha-pregnan-20beta-ol-3-one + NAD(+) = 5alpha-pregnane-3,20-dione + NADH + H(+)</text>
        <dbReference type="Rhea" id="RHEA:42008"/>
        <dbReference type="ChEBI" id="CHEBI:15378"/>
        <dbReference type="ChEBI" id="CHEBI:28952"/>
        <dbReference type="ChEBI" id="CHEBI:57540"/>
        <dbReference type="ChEBI" id="CHEBI:57945"/>
        <dbReference type="ChEBI" id="CHEBI:78594"/>
    </reaction>
    <physiologicalReaction direction="left-to-right" evidence="13">
        <dbReference type="Rhea" id="RHEA:42009"/>
    </physiologicalReaction>
</comment>
<evidence type="ECO:0000256" key="18">
    <source>
        <dbReference type="ARBA" id="ARBA00082293"/>
    </source>
</evidence>
<comment type="catalytic activity">
    <reaction evidence="8">
        <text>17beta-hydroxy-5alpha-androstan-3-one + NAD(+) = 5alpha-androstan-3,17-dione + NADH + H(+)</text>
        <dbReference type="Rhea" id="RHEA:41992"/>
        <dbReference type="ChEBI" id="CHEBI:15378"/>
        <dbReference type="ChEBI" id="CHEBI:15994"/>
        <dbReference type="ChEBI" id="CHEBI:16330"/>
        <dbReference type="ChEBI" id="CHEBI:57540"/>
        <dbReference type="ChEBI" id="CHEBI:57945"/>
    </reaction>
    <physiologicalReaction direction="left-to-right" evidence="8">
        <dbReference type="Rhea" id="RHEA:41993"/>
    </physiologicalReaction>
</comment>
<name>A0A7R8XFE9_9CRUS</name>
<dbReference type="GO" id="GO:0004303">
    <property type="term" value="F:estradiol 17-beta-dehydrogenase [NAD(P)+] activity"/>
    <property type="evidence" value="ECO:0007669"/>
    <property type="project" value="UniProtKB-EC"/>
</dbReference>
<comment type="catalytic activity">
    <reaction evidence="10">
        <text>(3S)-3-hydroxybutanoyl-CoA + NAD(+) = acetoacetyl-CoA + NADH + H(+)</text>
        <dbReference type="Rhea" id="RHEA:30799"/>
        <dbReference type="ChEBI" id="CHEBI:15378"/>
        <dbReference type="ChEBI" id="CHEBI:57286"/>
        <dbReference type="ChEBI" id="CHEBI:57316"/>
        <dbReference type="ChEBI" id="CHEBI:57540"/>
        <dbReference type="ChEBI" id="CHEBI:57945"/>
    </reaction>
    <physiologicalReaction direction="left-to-right" evidence="10">
        <dbReference type="Rhea" id="RHEA:30800"/>
    </physiologicalReaction>
    <physiologicalReaction direction="right-to-left" evidence="10">
        <dbReference type="Rhea" id="RHEA:30801"/>
    </physiologicalReaction>
</comment>
<dbReference type="EMBL" id="CAJPEV010001239">
    <property type="protein sequence ID" value="CAG0891548.1"/>
    <property type="molecule type" value="Genomic_DNA"/>
</dbReference>
<dbReference type="PANTHER" id="PTHR43658">
    <property type="entry name" value="SHORT-CHAIN DEHYDROGENASE/REDUCTASE"/>
    <property type="match status" value="1"/>
</dbReference>
<dbReference type="GO" id="GO:0003857">
    <property type="term" value="F:(3S)-3-hydroxyacyl-CoA dehydrogenase (NAD+) activity"/>
    <property type="evidence" value="ECO:0007669"/>
    <property type="project" value="UniProtKB-EC"/>
</dbReference>
<dbReference type="InterPro" id="IPR002347">
    <property type="entry name" value="SDR_fam"/>
</dbReference>
<dbReference type="GO" id="GO:0006631">
    <property type="term" value="P:fatty acid metabolic process"/>
    <property type="evidence" value="ECO:0007669"/>
    <property type="project" value="TreeGrafter"/>
</dbReference>
<dbReference type="GO" id="GO:0005739">
    <property type="term" value="C:mitochondrion"/>
    <property type="evidence" value="ECO:0007669"/>
    <property type="project" value="TreeGrafter"/>
</dbReference>
<reference evidence="20" key="1">
    <citation type="submission" date="2020-11" db="EMBL/GenBank/DDBJ databases">
        <authorList>
            <person name="Tran Van P."/>
        </authorList>
    </citation>
    <scope>NUCLEOTIDE SEQUENCE</scope>
</reference>
<evidence type="ECO:0000256" key="5">
    <source>
        <dbReference type="ARBA" id="ARBA00049381"/>
    </source>
</evidence>
<evidence type="ECO:0000313" key="21">
    <source>
        <dbReference type="Proteomes" id="UP000677054"/>
    </source>
</evidence>
<dbReference type="SUPFAM" id="SSF69318">
    <property type="entry name" value="Integrin alpha N-terminal domain"/>
    <property type="match status" value="1"/>
</dbReference>